<keyword evidence="1" id="KW-1133">Transmembrane helix</keyword>
<dbReference type="InterPro" id="IPR059003">
    <property type="entry name" value="At1g61900_C"/>
</dbReference>
<feature type="transmembrane region" description="Helical" evidence="1">
    <location>
        <begin position="71"/>
        <end position="90"/>
    </location>
</feature>
<evidence type="ECO:0000259" key="2">
    <source>
        <dbReference type="Pfam" id="PF19160"/>
    </source>
</evidence>
<organism evidence="4 5">
    <name type="scientific">Ziziphus jujuba var. spinosa</name>
    <dbReference type="NCBI Taxonomy" id="714518"/>
    <lineage>
        <taxon>Eukaryota</taxon>
        <taxon>Viridiplantae</taxon>
        <taxon>Streptophyta</taxon>
        <taxon>Embryophyta</taxon>
        <taxon>Tracheophyta</taxon>
        <taxon>Spermatophyta</taxon>
        <taxon>Magnoliopsida</taxon>
        <taxon>eudicotyledons</taxon>
        <taxon>Gunneridae</taxon>
        <taxon>Pentapetalae</taxon>
        <taxon>rosids</taxon>
        <taxon>fabids</taxon>
        <taxon>Rosales</taxon>
        <taxon>Rhamnaceae</taxon>
        <taxon>Paliureae</taxon>
        <taxon>Ziziphus</taxon>
    </lineage>
</organism>
<dbReference type="InterPro" id="IPR043891">
    <property type="entry name" value="SPARK"/>
</dbReference>
<evidence type="ECO:0000313" key="4">
    <source>
        <dbReference type="EMBL" id="KAH7533062.1"/>
    </source>
</evidence>
<dbReference type="EMBL" id="JAEACU010000004">
    <property type="protein sequence ID" value="KAH7533062.1"/>
    <property type="molecule type" value="Genomic_DNA"/>
</dbReference>
<sequence>MMMMMVHNNYAEPYLHVSGVALPDDTALLRVMLQSLGKLYGYGSSDRNRTGQKAAMSVCDIQTNANMRGPAFWTLILQFSLLLLFCFNGFHCGSLSDVPANAPDISPSVNPQPFLPLLAPSPLTPFINNSVTLSGLCTLNFSAAESLLSTTATDCWASFAPYLANVVCCPQLDATLVTLIGQSSKQSGMLALNMTHSKHCLSDVENILESRGANTELQKLCSIQPGNLTGASCPVIDVDTFESIVDSARLLAACDKLDPVNECCDQVCQNAISDSARKIALNGMSSTNGAHVLPEHLTRIDDCKNIVLRWLTSKLDPPSANSILRGLSNCKINEACPLVFPSIKNVVGKCGDMKSNETACCKKMETYMSHLQEQSFITNMQALNCAASLGIKLQKANVSSNIYSLCHINLKDFSVQEYGCLLPSLPSDATYDRTSGVSFICDLNDNVAAPWPSSSFKPDSSCNKTNKLPSLPKAISGQNGFDIKNLMISMFFSSLLLLIMLF</sequence>
<feature type="domain" description="SPARK" evidence="2">
    <location>
        <begin position="134"/>
        <end position="284"/>
    </location>
</feature>
<proteinExistence type="predicted"/>
<name>A0A978VIZ3_ZIZJJ</name>
<dbReference type="PANTHER" id="PTHR33831:SF8">
    <property type="entry name" value="SPARK DOMAIN-CONTAINING PROTEIN"/>
    <property type="match status" value="1"/>
</dbReference>
<protein>
    <recommendedName>
        <fullName evidence="6">SPARK domain-containing protein</fullName>
    </recommendedName>
</protein>
<dbReference type="Pfam" id="PF19160">
    <property type="entry name" value="SPARK"/>
    <property type="match status" value="1"/>
</dbReference>
<accession>A0A978VIZ3</accession>
<dbReference type="AlphaFoldDB" id="A0A978VIZ3"/>
<comment type="caution">
    <text evidence="4">The sequence shown here is derived from an EMBL/GenBank/DDBJ whole genome shotgun (WGS) entry which is preliminary data.</text>
</comment>
<dbReference type="Proteomes" id="UP000813462">
    <property type="component" value="Unassembled WGS sequence"/>
</dbReference>
<evidence type="ECO:0000259" key="3">
    <source>
        <dbReference type="Pfam" id="PF26584"/>
    </source>
</evidence>
<dbReference type="Pfam" id="PF26584">
    <property type="entry name" value="At1g61900"/>
    <property type="match status" value="1"/>
</dbReference>
<feature type="domain" description="At1g61900-like C-terminal" evidence="3">
    <location>
        <begin position="335"/>
        <end position="407"/>
    </location>
</feature>
<dbReference type="GO" id="GO:0005886">
    <property type="term" value="C:plasma membrane"/>
    <property type="evidence" value="ECO:0007669"/>
    <property type="project" value="TreeGrafter"/>
</dbReference>
<reference evidence="4" key="1">
    <citation type="journal article" date="2021" name="Front. Plant Sci.">
        <title>Chromosome-Scale Genome Assembly for Chinese Sour Jujube and Insights Into Its Genome Evolution and Domestication Signature.</title>
        <authorList>
            <person name="Shen L.-Y."/>
            <person name="Luo H."/>
            <person name="Wang X.-L."/>
            <person name="Wang X.-M."/>
            <person name="Qiu X.-J."/>
            <person name="Liu H."/>
            <person name="Zhou S.-S."/>
            <person name="Jia K.-H."/>
            <person name="Nie S."/>
            <person name="Bao Y.-T."/>
            <person name="Zhang R.-G."/>
            <person name="Yun Q.-Z."/>
            <person name="Chai Y.-H."/>
            <person name="Lu J.-Y."/>
            <person name="Li Y."/>
            <person name="Zhao S.-W."/>
            <person name="Mao J.-F."/>
            <person name="Jia S.-G."/>
            <person name="Mao Y.-M."/>
        </authorList>
    </citation>
    <scope>NUCLEOTIDE SEQUENCE</scope>
    <source>
        <strain evidence="4">AT0</strain>
        <tissue evidence="4">Leaf</tissue>
    </source>
</reference>
<keyword evidence="1" id="KW-0812">Transmembrane</keyword>
<evidence type="ECO:0000256" key="1">
    <source>
        <dbReference type="SAM" id="Phobius"/>
    </source>
</evidence>
<dbReference type="InterPro" id="IPR040336">
    <property type="entry name" value="At1g61900-like"/>
</dbReference>
<dbReference type="PANTHER" id="PTHR33831">
    <property type="entry name" value="GPI-ANCHORED PROTEIN"/>
    <property type="match status" value="1"/>
</dbReference>
<evidence type="ECO:0008006" key="6">
    <source>
        <dbReference type="Google" id="ProtNLM"/>
    </source>
</evidence>
<evidence type="ECO:0000313" key="5">
    <source>
        <dbReference type="Proteomes" id="UP000813462"/>
    </source>
</evidence>
<keyword evidence="1" id="KW-0472">Membrane</keyword>
<gene>
    <name evidence="4" type="ORF">FEM48_Zijuj04G0090000</name>
</gene>